<dbReference type="AlphaFoldDB" id="A0AAE9FGL1"/>
<sequence length="93" mass="10555">MTSMTMISFHLEHSHWITEQHLLSMNIISIRLFNSELSGEAIKKYLAVWKTGTYRDLLHFSVVMADGFEIVSDAHGKSITFQRASGDVISVKL</sequence>
<protein>
    <recommendedName>
        <fullName evidence="1">Sdz-33 F-box domain-containing protein</fullName>
    </recommendedName>
</protein>
<dbReference type="Proteomes" id="UP000829354">
    <property type="component" value="Chromosome X"/>
</dbReference>
<accession>A0AAE9FGL1</accession>
<dbReference type="EMBL" id="CP092625">
    <property type="protein sequence ID" value="UMM40779.1"/>
    <property type="molecule type" value="Genomic_DNA"/>
</dbReference>
<gene>
    <name evidence="2" type="ORF">L5515_017294</name>
</gene>
<organism evidence="2 3">
    <name type="scientific">Caenorhabditis briggsae</name>
    <dbReference type="NCBI Taxonomy" id="6238"/>
    <lineage>
        <taxon>Eukaryota</taxon>
        <taxon>Metazoa</taxon>
        <taxon>Ecdysozoa</taxon>
        <taxon>Nematoda</taxon>
        <taxon>Chromadorea</taxon>
        <taxon>Rhabditida</taxon>
        <taxon>Rhabditina</taxon>
        <taxon>Rhabditomorpha</taxon>
        <taxon>Rhabditoidea</taxon>
        <taxon>Rhabditidae</taxon>
        <taxon>Peloderinae</taxon>
        <taxon>Caenorhabditis</taxon>
    </lineage>
</organism>
<keyword evidence="3" id="KW-1185">Reference proteome</keyword>
<proteinExistence type="predicted"/>
<name>A0AAE9FGL1_CAEBR</name>
<evidence type="ECO:0000259" key="1">
    <source>
        <dbReference type="Pfam" id="PF07735"/>
    </source>
</evidence>
<dbReference type="InterPro" id="IPR012885">
    <property type="entry name" value="F-box_Sdz-33"/>
</dbReference>
<feature type="domain" description="Sdz-33 F-box" evidence="1">
    <location>
        <begin position="6"/>
        <end position="61"/>
    </location>
</feature>
<reference evidence="2 3" key="1">
    <citation type="submission" date="2022-04" db="EMBL/GenBank/DDBJ databases">
        <title>Chromosome-level reference genomes for two strains of Caenorhabditis briggsae: an improved platform for comparative genomics.</title>
        <authorList>
            <person name="Stevens L."/>
            <person name="Andersen E."/>
        </authorList>
    </citation>
    <scope>NUCLEOTIDE SEQUENCE [LARGE SCALE GENOMIC DNA]</scope>
    <source>
        <strain evidence="2">VX34</strain>
        <tissue evidence="2">Whole-organism</tissue>
    </source>
</reference>
<evidence type="ECO:0000313" key="2">
    <source>
        <dbReference type="EMBL" id="UMM40779.1"/>
    </source>
</evidence>
<evidence type="ECO:0000313" key="3">
    <source>
        <dbReference type="Proteomes" id="UP000829354"/>
    </source>
</evidence>
<dbReference type="Pfam" id="PF07735">
    <property type="entry name" value="FBA_2"/>
    <property type="match status" value="1"/>
</dbReference>